<dbReference type="GO" id="GO:0008270">
    <property type="term" value="F:zinc ion binding"/>
    <property type="evidence" value="ECO:0007669"/>
    <property type="project" value="UniProtKB-KW"/>
</dbReference>
<dbReference type="InterPro" id="IPR001452">
    <property type="entry name" value="SH3_domain"/>
</dbReference>
<feature type="compositionally biased region" description="Basic and acidic residues" evidence="9">
    <location>
        <begin position="164"/>
        <end position="174"/>
    </location>
</feature>
<keyword evidence="4 7" id="KW-0863">Zinc-finger</keyword>
<proteinExistence type="inferred from homology"/>
<evidence type="ECO:0000259" key="11">
    <source>
        <dbReference type="PROSITE" id="PS50089"/>
    </source>
</evidence>
<evidence type="ECO:0000256" key="8">
    <source>
        <dbReference type="PROSITE-ProRule" id="PRU00192"/>
    </source>
</evidence>
<reference evidence="12 13" key="1">
    <citation type="submission" date="2016-07" db="EMBL/GenBank/DDBJ databases">
        <title>Pervasive Adenine N6-methylation of Active Genes in Fungi.</title>
        <authorList>
            <consortium name="DOE Joint Genome Institute"/>
            <person name="Mondo S.J."/>
            <person name="Dannebaum R.O."/>
            <person name="Kuo R.C."/>
            <person name="Labutti K."/>
            <person name="Haridas S."/>
            <person name="Kuo A."/>
            <person name="Salamov A."/>
            <person name="Ahrendt S.R."/>
            <person name="Lipzen A."/>
            <person name="Sullivan W."/>
            <person name="Andreopoulos W.B."/>
            <person name="Clum A."/>
            <person name="Lindquist E."/>
            <person name="Daum C."/>
            <person name="Ramamoorthy G.K."/>
            <person name="Gryganskyi A."/>
            <person name="Culley D."/>
            <person name="Magnuson J.K."/>
            <person name="James T.Y."/>
            <person name="O'Malley M.A."/>
            <person name="Stajich J.E."/>
            <person name="Spatafora J.W."/>
            <person name="Visel A."/>
            <person name="Grigoriev I.V."/>
        </authorList>
    </citation>
    <scope>NUCLEOTIDE SEQUENCE [LARGE SCALE GENOMIC DNA]</scope>
    <source>
        <strain evidence="12 13">CBS 129021</strain>
    </source>
</reference>
<dbReference type="Pfam" id="PF00097">
    <property type="entry name" value="zf-C3HC4"/>
    <property type="match status" value="1"/>
</dbReference>
<dbReference type="SMART" id="SM00326">
    <property type="entry name" value="SH3"/>
    <property type="match status" value="1"/>
</dbReference>
<feature type="region of interest" description="Disordered" evidence="9">
    <location>
        <begin position="164"/>
        <end position="265"/>
    </location>
</feature>
<dbReference type="Gene3D" id="2.30.30.40">
    <property type="entry name" value="SH3 Domains"/>
    <property type="match status" value="1"/>
</dbReference>
<dbReference type="GO" id="GO:0004842">
    <property type="term" value="F:ubiquitin-protein transferase activity"/>
    <property type="evidence" value="ECO:0007669"/>
    <property type="project" value="TreeGrafter"/>
</dbReference>
<feature type="compositionally biased region" description="Polar residues" evidence="9">
    <location>
        <begin position="458"/>
        <end position="473"/>
    </location>
</feature>
<dbReference type="STRING" id="1141098.A0A1Y2EDY3"/>
<dbReference type="PANTHER" id="PTHR16079">
    <property type="entry name" value="UBIQUITIN LIGASE PROTEIN CHFR"/>
    <property type="match status" value="1"/>
</dbReference>
<dbReference type="OrthoDB" id="1305878at2759"/>
<comment type="similarity">
    <text evidence="1">Belongs to the SH3RF family.</text>
</comment>
<dbReference type="PROSITE" id="PS50002">
    <property type="entry name" value="SH3"/>
    <property type="match status" value="1"/>
</dbReference>
<dbReference type="Pfam" id="PF00018">
    <property type="entry name" value="SH3_1"/>
    <property type="match status" value="1"/>
</dbReference>
<feature type="region of interest" description="Disordered" evidence="9">
    <location>
        <begin position="609"/>
        <end position="632"/>
    </location>
</feature>
<evidence type="ECO:0000256" key="4">
    <source>
        <dbReference type="ARBA" id="ARBA00022771"/>
    </source>
</evidence>
<dbReference type="InParanoid" id="A0A1Y2EDY3"/>
<feature type="domain" description="SH3" evidence="10">
    <location>
        <begin position="884"/>
        <end position="945"/>
    </location>
</feature>
<dbReference type="SUPFAM" id="SSF57850">
    <property type="entry name" value="RING/U-box"/>
    <property type="match status" value="1"/>
</dbReference>
<dbReference type="SUPFAM" id="SSF50044">
    <property type="entry name" value="SH3-domain"/>
    <property type="match status" value="1"/>
</dbReference>
<dbReference type="Gene3D" id="3.30.40.10">
    <property type="entry name" value="Zinc/RING finger domain, C3HC4 (zinc finger)"/>
    <property type="match status" value="1"/>
</dbReference>
<gene>
    <name evidence="12" type="ORF">BCR38DRAFT_454714</name>
</gene>
<evidence type="ECO:0000313" key="13">
    <source>
        <dbReference type="Proteomes" id="UP000193689"/>
    </source>
</evidence>
<evidence type="ECO:0000256" key="7">
    <source>
        <dbReference type="PROSITE-ProRule" id="PRU00175"/>
    </source>
</evidence>
<keyword evidence="2 8" id="KW-0728">SH3 domain</keyword>
<dbReference type="AlphaFoldDB" id="A0A1Y2EDY3"/>
<protein>
    <recommendedName>
        <fullName evidence="14">RING-type domain-containing protein</fullName>
    </recommendedName>
</protein>
<dbReference type="PANTHER" id="PTHR16079:SF4">
    <property type="entry name" value="E3 UBIQUITIN-PROTEIN LIGASE CHFR"/>
    <property type="match status" value="1"/>
</dbReference>
<keyword evidence="6" id="KW-0832">Ubl conjugation</keyword>
<evidence type="ECO:0000256" key="5">
    <source>
        <dbReference type="ARBA" id="ARBA00022833"/>
    </source>
</evidence>
<comment type="caution">
    <text evidence="12">The sequence shown here is derived from an EMBL/GenBank/DDBJ whole genome shotgun (WGS) entry which is preliminary data.</text>
</comment>
<keyword evidence="13" id="KW-1185">Reference proteome</keyword>
<dbReference type="EMBL" id="MCFJ01000002">
    <property type="protein sequence ID" value="ORY69782.1"/>
    <property type="molecule type" value="Genomic_DNA"/>
</dbReference>
<sequence length="945" mass="105601">MDSPRPGVDLEKELTCSVRLDAPRSIYGASRLPYAQICTELLYQPLTLLDCLHTFCGSCLKHWFSWQAAAALNSPNPPAPGTQIATCPSCRALVRETKHNATVTTLLEMLLSAHPEKARSAAEVKEMEEKYKHGDTVLPPVRTVVRSREEQRWEDTERQMLERAREISLRDNRGDSPGPSHSRQRRDLRLREDRSRSDRDSSRDSRRATGRENPARGARDEGRRRRTDSNARLQPDSSSSDERRHGRSESRQRSRDSSNTRSRAIEHQASIRSLISSSDVDSLDFEREIEDFARQITQEGLLDGLDLDNIDLTQNDELSRKITEAYRRRQAQRQRHETSGRSGTSHQSHRSDVVTDTARSASRQRARSAHTRSSISTNQLDDRSRPPITSTHLQVRAGPERRRRRTSSCGRSATEPLRPSPAEARPAARSQTDLTLRSHTSSSTTRRASFAESRSSSMPTGTSVGQGHTSTGANFDERSSASQVVQSPRMELAPEVSSKSQTKSRPTSLPVHAGSPMPSLGLPPSPGRQRTTRSQFYPEPSITCRRCDKPHIEYELHYNCSKCIGGEWNICLDCYRTGQGCLHWLGFGYAAFNKWEKLRASGDGNVQAPHMLTSNRYKPPKMTPGGADGRRTMTTDDPMNRLESGMFCSRCFTWANECFWRCDFCNEGDWGFCNKCVNQGRTCTHPLLPLTYVPPHLNTQTPPASPRSLKLPTSASLYSGPNAIKIGNFRPLTFTTICGVCQIAIPPTQNRCHCYSCTGTVGLEPQPGHYEVCLDCYTNLVSDGRISAENGPDGWRRCLDGHRMVIINYQDGKGGQTRHIERDLVGGWDLHAEPYGSPDASAPLRKLWWYTTDQSRLERLVTCNVAATSPSGPSWTDAFPADGGVAVRGRAKWSWYPKEGSDDELLFPKGAEIREIEDVNGGWFFGSYMGAKGLFPAPYVGLLEA</sequence>
<evidence type="ECO:0000256" key="6">
    <source>
        <dbReference type="ARBA" id="ARBA00022843"/>
    </source>
</evidence>
<dbReference type="InterPro" id="IPR018957">
    <property type="entry name" value="Znf_C3HC4_RING-type"/>
</dbReference>
<keyword evidence="5" id="KW-0862">Zinc</keyword>
<keyword evidence="3" id="KW-0479">Metal-binding</keyword>
<accession>A0A1Y2EDY3</accession>
<name>A0A1Y2EDY3_9PEZI</name>
<feature type="domain" description="RING-type" evidence="11">
    <location>
        <begin position="37"/>
        <end position="91"/>
    </location>
</feature>
<dbReference type="GO" id="GO:0005634">
    <property type="term" value="C:nucleus"/>
    <property type="evidence" value="ECO:0007669"/>
    <property type="project" value="TreeGrafter"/>
</dbReference>
<evidence type="ECO:0000313" key="12">
    <source>
        <dbReference type="EMBL" id="ORY69782.1"/>
    </source>
</evidence>
<dbReference type="GO" id="GO:0016567">
    <property type="term" value="P:protein ubiquitination"/>
    <property type="evidence" value="ECO:0007669"/>
    <property type="project" value="TreeGrafter"/>
</dbReference>
<dbReference type="InterPro" id="IPR001841">
    <property type="entry name" value="Znf_RING"/>
</dbReference>
<dbReference type="GeneID" id="63777936"/>
<evidence type="ECO:0000259" key="10">
    <source>
        <dbReference type="PROSITE" id="PS50002"/>
    </source>
</evidence>
<feature type="compositionally biased region" description="Basic and acidic residues" evidence="9">
    <location>
        <begin position="240"/>
        <end position="265"/>
    </location>
</feature>
<dbReference type="SMART" id="SM00184">
    <property type="entry name" value="RING"/>
    <property type="match status" value="1"/>
</dbReference>
<evidence type="ECO:0000256" key="9">
    <source>
        <dbReference type="SAM" id="MobiDB-lite"/>
    </source>
</evidence>
<feature type="compositionally biased region" description="Basic and acidic residues" evidence="9">
    <location>
        <begin position="185"/>
        <end position="229"/>
    </location>
</feature>
<dbReference type="RefSeq" id="XP_040719732.1">
    <property type="nucleotide sequence ID" value="XM_040861724.1"/>
</dbReference>
<feature type="compositionally biased region" description="Low complexity" evidence="9">
    <location>
        <begin position="415"/>
        <end position="457"/>
    </location>
</feature>
<feature type="region of interest" description="Disordered" evidence="9">
    <location>
        <begin position="326"/>
        <end position="535"/>
    </location>
</feature>
<evidence type="ECO:0000256" key="3">
    <source>
        <dbReference type="ARBA" id="ARBA00022723"/>
    </source>
</evidence>
<dbReference type="Proteomes" id="UP000193689">
    <property type="component" value="Unassembled WGS sequence"/>
</dbReference>
<dbReference type="PROSITE" id="PS50089">
    <property type="entry name" value="ZF_RING_2"/>
    <property type="match status" value="1"/>
</dbReference>
<evidence type="ECO:0000256" key="1">
    <source>
        <dbReference type="ARBA" id="ARBA00008649"/>
    </source>
</evidence>
<dbReference type="GO" id="GO:0006511">
    <property type="term" value="P:ubiquitin-dependent protein catabolic process"/>
    <property type="evidence" value="ECO:0007669"/>
    <property type="project" value="TreeGrafter"/>
</dbReference>
<organism evidence="12 13">
    <name type="scientific">Pseudomassariella vexata</name>
    <dbReference type="NCBI Taxonomy" id="1141098"/>
    <lineage>
        <taxon>Eukaryota</taxon>
        <taxon>Fungi</taxon>
        <taxon>Dikarya</taxon>
        <taxon>Ascomycota</taxon>
        <taxon>Pezizomycotina</taxon>
        <taxon>Sordariomycetes</taxon>
        <taxon>Xylariomycetidae</taxon>
        <taxon>Amphisphaeriales</taxon>
        <taxon>Pseudomassariaceae</taxon>
        <taxon>Pseudomassariella</taxon>
    </lineage>
</organism>
<evidence type="ECO:0000256" key="2">
    <source>
        <dbReference type="ARBA" id="ARBA00022443"/>
    </source>
</evidence>
<evidence type="ECO:0008006" key="14">
    <source>
        <dbReference type="Google" id="ProtNLM"/>
    </source>
</evidence>
<dbReference type="InterPro" id="IPR052256">
    <property type="entry name" value="E3_ubiquitin-ligase_CHFR"/>
</dbReference>
<feature type="compositionally biased region" description="Polar residues" evidence="9">
    <location>
        <begin position="497"/>
        <end position="507"/>
    </location>
</feature>
<dbReference type="InterPro" id="IPR013083">
    <property type="entry name" value="Znf_RING/FYVE/PHD"/>
</dbReference>
<dbReference type="InterPro" id="IPR017907">
    <property type="entry name" value="Znf_RING_CS"/>
</dbReference>
<dbReference type="PROSITE" id="PS00518">
    <property type="entry name" value="ZF_RING_1"/>
    <property type="match status" value="1"/>
</dbReference>
<dbReference type="InterPro" id="IPR036028">
    <property type="entry name" value="SH3-like_dom_sf"/>
</dbReference>